<dbReference type="InterPro" id="IPR005824">
    <property type="entry name" value="KOW"/>
</dbReference>
<dbReference type="InterPro" id="IPR008991">
    <property type="entry name" value="Translation_prot_SH3-like_sf"/>
</dbReference>
<organism evidence="3 4">
    <name type="scientific">Bacteroides salyersiae</name>
    <dbReference type="NCBI Taxonomy" id="291644"/>
    <lineage>
        <taxon>Bacteria</taxon>
        <taxon>Pseudomonadati</taxon>
        <taxon>Bacteroidota</taxon>
        <taxon>Bacteroidia</taxon>
        <taxon>Bacteroidales</taxon>
        <taxon>Bacteroidaceae</taxon>
        <taxon>Bacteroides</taxon>
    </lineage>
</organism>
<dbReference type="EMBL" id="VWMK01000001">
    <property type="protein sequence ID" value="KAA3770448.1"/>
    <property type="molecule type" value="Genomic_DNA"/>
</dbReference>
<comment type="caution">
    <text evidence="3">The sequence shown here is derived from an EMBL/GenBank/DDBJ whole genome shotgun (WGS) entry which is preliminary data.</text>
</comment>
<protein>
    <submittedName>
        <fullName evidence="3">UpxY family transcription antiterminator</fullName>
    </submittedName>
</protein>
<dbReference type="Gene3D" id="3.30.70.940">
    <property type="entry name" value="NusG, N-terminal domain"/>
    <property type="match status" value="1"/>
</dbReference>
<dbReference type="NCBIfam" id="NF033644">
    <property type="entry name" value="antiterm_UpxY"/>
    <property type="match status" value="1"/>
</dbReference>
<feature type="domain" description="KOW" evidence="2">
    <location>
        <begin position="124"/>
        <end position="151"/>
    </location>
</feature>
<proteinExistence type="predicted"/>
<gene>
    <name evidence="3" type="ORF">F3F73_00400</name>
</gene>
<dbReference type="Proteomes" id="UP000422221">
    <property type="component" value="Unassembled WGS sequence"/>
</dbReference>
<evidence type="ECO:0000313" key="4">
    <source>
        <dbReference type="Proteomes" id="UP000422221"/>
    </source>
</evidence>
<dbReference type="AlphaFoldDB" id="A0A7J4XNP9"/>
<dbReference type="GO" id="GO:0006354">
    <property type="term" value="P:DNA-templated transcription elongation"/>
    <property type="evidence" value="ECO:0007669"/>
    <property type="project" value="InterPro"/>
</dbReference>
<evidence type="ECO:0000313" key="3">
    <source>
        <dbReference type="EMBL" id="KAA3770448.1"/>
    </source>
</evidence>
<reference evidence="3 4" key="1">
    <citation type="journal article" date="2019" name="Nat. Med.">
        <title>A library of human gut bacterial isolates paired with longitudinal multiomics data enables mechanistic microbiome research.</title>
        <authorList>
            <person name="Poyet M."/>
            <person name="Groussin M."/>
            <person name="Gibbons S.M."/>
            <person name="Avila-Pacheco J."/>
            <person name="Jiang X."/>
            <person name="Kearney S.M."/>
            <person name="Perrotta A.R."/>
            <person name="Berdy B."/>
            <person name="Zhao S."/>
            <person name="Lieberman T.D."/>
            <person name="Swanson P.K."/>
            <person name="Smith M."/>
            <person name="Roesemann S."/>
            <person name="Alexander J.E."/>
            <person name="Rich S.A."/>
            <person name="Livny J."/>
            <person name="Vlamakis H."/>
            <person name="Clish C."/>
            <person name="Bullock K."/>
            <person name="Deik A."/>
            <person name="Scott J."/>
            <person name="Pierce K.A."/>
            <person name="Xavier R.J."/>
            <person name="Alm E.J."/>
        </authorList>
    </citation>
    <scope>NUCLEOTIDE SEQUENCE [LARGE SCALE GENOMIC DNA]</scope>
    <source>
        <strain evidence="3 4">BIOML-A10</strain>
    </source>
</reference>
<dbReference type="SMART" id="SM00739">
    <property type="entry name" value="KOW"/>
    <property type="match status" value="1"/>
</dbReference>
<dbReference type="SUPFAM" id="SSF50104">
    <property type="entry name" value="Translation proteins SH3-like domain"/>
    <property type="match status" value="1"/>
</dbReference>
<dbReference type="Pfam" id="PF02357">
    <property type="entry name" value="NusG"/>
    <property type="match status" value="1"/>
</dbReference>
<dbReference type="InterPro" id="IPR036735">
    <property type="entry name" value="NGN_dom_sf"/>
</dbReference>
<dbReference type="CDD" id="cd09895">
    <property type="entry name" value="NGN_SP_UpxY"/>
    <property type="match status" value="1"/>
</dbReference>
<evidence type="ECO:0000256" key="1">
    <source>
        <dbReference type="ARBA" id="ARBA00023163"/>
    </source>
</evidence>
<dbReference type="SUPFAM" id="SSF82679">
    <property type="entry name" value="N-utilization substance G protein NusG, N-terminal domain"/>
    <property type="match status" value="1"/>
</dbReference>
<accession>A0A7J4XNP9</accession>
<dbReference type="RefSeq" id="WP_005924953.1">
    <property type="nucleotide sequence ID" value="NZ_CABKSE010000001.1"/>
</dbReference>
<sequence length="183" mass="20741">MNKSTDVFWYPLRVTYSRELLLKEALDAENIENFIPMHYEYVKKADRKVRKLVPVVHNLVFVHSSLACIDRIKQSVGLSLAVRYIIDRETNRPLIVPDSQMRSFIAVSGNYEEQIVYLDPAVTALQKGDRVRITGGVFEGVEGIILRVKGDRRVSVCIKGVMAVATAYVHPSLMELVSDPVHK</sequence>
<dbReference type="InterPro" id="IPR006645">
    <property type="entry name" value="NGN-like_dom"/>
</dbReference>
<name>A0A7J4XNP9_9BACE</name>
<evidence type="ECO:0000259" key="2">
    <source>
        <dbReference type="SMART" id="SM00739"/>
    </source>
</evidence>
<keyword evidence="1" id="KW-0804">Transcription</keyword>